<name>A0AAV2EPR5_9ROSI</name>
<organism evidence="2 3">
    <name type="scientific">Linum trigynum</name>
    <dbReference type="NCBI Taxonomy" id="586398"/>
    <lineage>
        <taxon>Eukaryota</taxon>
        <taxon>Viridiplantae</taxon>
        <taxon>Streptophyta</taxon>
        <taxon>Embryophyta</taxon>
        <taxon>Tracheophyta</taxon>
        <taxon>Spermatophyta</taxon>
        <taxon>Magnoliopsida</taxon>
        <taxon>eudicotyledons</taxon>
        <taxon>Gunneridae</taxon>
        <taxon>Pentapetalae</taxon>
        <taxon>rosids</taxon>
        <taxon>fabids</taxon>
        <taxon>Malpighiales</taxon>
        <taxon>Linaceae</taxon>
        <taxon>Linum</taxon>
    </lineage>
</organism>
<evidence type="ECO:0000313" key="3">
    <source>
        <dbReference type="Proteomes" id="UP001497516"/>
    </source>
</evidence>
<dbReference type="AlphaFoldDB" id="A0AAV2EPR5"/>
<gene>
    <name evidence="2" type="ORF">LTRI10_LOCUS28651</name>
</gene>
<dbReference type="Proteomes" id="UP001497516">
    <property type="component" value="Chromosome 5"/>
</dbReference>
<proteinExistence type="predicted"/>
<accession>A0AAV2EPR5</accession>
<feature type="region of interest" description="Disordered" evidence="1">
    <location>
        <begin position="21"/>
        <end position="44"/>
    </location>
</feature>
<keyword evidence="3" id="KW-1185">Reference proteome</keyword>
<reference evidence="2 3" key="1">
    <citation type="submission" date="2024-04" db="EMBL/GenBank/DDBJ databases">
        <authorList>
            <person name="Fracassetti M."/>
        </authorList>
    </citation>
    <scope>NUCLEOTIDE SEQUENCE [LARGE SCALE GENOMIC DNA]</scope>
</reference>
<evidence type="ECO:0000313" key="2">
    <source>
        <dbReference type="EMBL" id="CAL1387682.1"/>
    </source>
</evidence>
<dbReference type="EMBL" id="OZ034818">
    <property type="protein sequence ID" value="CAL1387682.1"/>
    <property type="molecule type" value="Genomic_DNA"/>
</dbReference>
<evidence type="ECO:0000256" key="1">
    <source>
        <dbReference type="SAM" id="MobiDB-lite"/>
    </source>
</evidence>
<sequence length="105" mass="11532">MPRWPTGMGEMEGVTELGAVARDGGSQQSGSRAQEEDVEVGDSEMAYGEQRQQVVLVGLQHPIASLLVDGYCFDNYLRGVRVFRLSNETTKGNWKLDGPGVLDWT</sequence>
<protein>
    <submittedName>
        <fullName evidence="2">Uncharacterized protein</fullName>
    </submittedName>
</protein>